<feature type="compositionally biased region" description="Polar residues" evidence="1">
    <location>
        <begin position="63"/>
        <end position="73"/>
    </location>
</feature>
<evidence type="ECO:0000313" key="2">
    <source>
        <dbReference type="EMBL" id="CAK7938230.1"/>
    </source>
</evidence>
<dbReference type="AlphaFoldDB" id="A0AAV1UUM1"/>
<accession>A0AAV1UUM1</accession>
<feature type="region of interest" description="Disordered" evidence="1">
    <location>
        <begin position="62"/>
        <end position="88"/>
    </location>
</feature>
<evidence type="ECO:0000256" key="1">
    <source>
        <dbReference type="SAM" id="MobiDB-lite"/>
    </source>
</evidence>
<dbReference type="Proteomes" id="UP001162060">
    <property type="component" value="Unassembled WGS sequence"/>
</dbReference>
<name>A0AAV1UUM1_9STRA</name>
<protein>
    <submittedName>
        <fullName evidence="2">Uncharacterized protein</fullName>
    </submittedName>
</protein>
<reference evidence="2" key="1">
    <citation type="submission" date="2024-01" db="EMBL/GenBank/DDBJ databases">
        <authorList>
            <person name="Webb A."/>
        </authorList>
    </citation>
    <scope>NUCLEOTIDE SEQUENCE</scope>
    <source>
        <strain evidence="2">Pm1</strain>
    </source>
</reference>
<organism evidence="2 3">
    <name type="scientific">Peronospora matthiolae</name>
    <dbReference type="NCBI Taxonomy" id="2874970"/>
    <lineage>
        <taxon>Eukaryota</taxon>
        <taxon>Sar</taxon>
        <taxon>Stramenopiles</taxon>
        <taxon>Oomycota</taxon>
        <taxon>Peronosporomycetes</taxon>
        <taxon>Peronosporales</taxon>
        <taxon>Peronosporaceae</taxon>
        <taxon>Peronospora</taxon>
    </lineage>
</organism>
<sequence>MCMLTHITYDILVSSVAENPVEDHTLINASIYSLVDGSVKTYMFRKDFHTLEKAIAEQEDFSLRQSQANSSKYRPTRRQETGGPEPMDICYIKSENSRSLSRKRTARCHRCQKI</sequence>
<proteinExistence type="predicted"/>
<dbReference type="EMBL" id="CAKLBY020000229">
    <property type="protein sequence ID" value="CAK7938230.1"/>
    <property type="molecule type" value="Genomic_DNA"/>
</dbReference>
<gene>
    <name evidence="2" type="ORF">PM001_LOCUS23380</name>
</gene>
<comment type="caution">
    <text evidence="2">The sequence shown here is derived from an EMBL/GenBank/DDBJ whole genome shotgun (WGS) entry which is preliminary data.</text>
</comment>
<evidence type="ECO:0000313" key="3">
    <source>
        <dbReference type="Proteomes" id="UP001162060"/>
    </source>
</evidence>